<sequence length="139" mass="14387">MDSGKNLRQMIRLYTAMTVVAAISIVLMLTIGTRLLALIVLVVLVALGIPTVRAALRAIRDFHATQAEPTDSTEGAAIPGQSRRKRAVVLGALVLTGMSAGAITAFLGAPRGVAIGVVAVLAAITSGVILRKGWLNNSC</sequence>
<accession>A0A2S6GYB7</accession>
<evidence type="ECO:0000313" key="2">
    <source>
        <dbReference type="EMBL" id="PPK70232.1"/>
    </source>
</evidence>
<keyword evidence="1" id="KW-0472">Membrane</keyword>
<dbReference type="RefSeq" id="WP_104477062.1">
    <property type="nucleotide sequence ID" value="NZ_CP154825.1"/>
</dbReference>
<feature type="transmembrane region" description="Helical" evidence="1">
    <location>
        <begin position="87"/>
        <end position="107"/>
    </location>
</feature>
<organism evidence="2 3">
    <name type="scientific">Actinokineospora auranticolor</name>
    <dbReference type="NCBI Taxonomy" id="155976"/>
    <lineage>
        <taxon>Bacteria</taxon>
        <taxon>Bacillati</taxon>
        <taxon>Actinomycetota</taxon>
        <taxon>Actinomycetes</taxon>
        <taxon>Pseudonocardiales</taxon>
        <taxon>Pseudonocardiaceae</taxon>
        <taxon>Actinokineospora</taxon>
    </lineage>
</organism>
<reference evidence="2 3" key="1">
    <citation type="submission" date="2018-02" db="EMBL/GenBank/DDBJ databases">
        <title>Genomic Encyclopedia of Archaeal and Bacterial Type Strains, Phase II (KMG-II): from individual species to whole genera.</title>
        <authorList>
            <person name="Goeker M."/>
        </authorList>
    </citation>
    <scope>NUCLEOTIDE SEQUENCE [LARGE SCALE GENOMIC DNA]</scope>
    <source>
        <strain evidence="2 3">YU 961-1</strain>
    </source>
</reference>
<keyword evidence="1" id="KW-1133">Transmembrane helix</keyword>
<feature type="transmembrane region" description="Helical" evidence="1">
    <location>
        <begin position="113"/>
        <end position="130"/>
    </location>
</feature>
<evidence type="ECO:0000256" key="1">
    <source>
        <dbReference type="SAM" id="Phobius"/>
    </source>
</evidence>
<dbReference type="AlphaFoldDB" id="A0A2S6GYB7"/>
<comment type="caution">
    <text evidence="2">The sequence shown here is derived from an EMBL/GenBank/DDBJ whole genome shotgun (WGS) entry which is preliminary data.</text>
</comment>
<feature type="transmembrane region" description="Helical" evidence="1">
    <location>
        <begin position="35"/>
        <end position="56"/>
    </location>
</feature>
<dbReference type="Proteomes" id="UP000239203">
    <property type="component" value="Unassembled WGS sequence"/>
</dbReference>
<protein>
    <submittedName>
        <fullName evidence="2">Uncharacterized protein</fullName>
    </submittedName>
</protein>
<dbReference type="EMBL" id="PTIX01000002">
    <property type="protein sequence ID" value="PPK70232.1"/>
    <property type="molecule type" value="Genomic_DNA"/>
</dbReference>
<keyword evidence="1" id="KW-0812">Transmembrane</keyword>
<gene>
    <name evidence="2" type="ORF">CLV40_102143</name>
</gene>
<keyword evidence="3" id="KW-1185">Reference proteome</keyword>
<name>A0A2S6GYB7_9PSEU</name>
<evidence type="ECO:0000313" key="3">
    <source>
        <dbReference type="Proteomes" id="UP000239203"/>
    </source>
</evidence>
<proteinExistence type="predicted"/>
<feature type="transmembrane region" description="Helical" evidence="1">
    <location>
        <begin position="12"/>
        <end position="29"/>
    </location>
</feature>